<dbReference type="FunFam" id="2.60.40.790:FF:000013">
    <property type="entry name" value="Very-long-chain (3R)-3-hydroxyacyl-CoA dehydratase"/>
    <property type="match status" value="1"/>
</dbReference>
<proteinExistence type="inferred from homology"/>
<reference evidence="4" key="1">
    <citation type="journal article" date="2014" name="BMC Genomics">
        <title>Characterizing the developmental transcriptome of the oriental fruit fly, Bactrocera dorsalis (Diptera: Tephritidae) through comparative genomic analysis with Drosophila melanogaster utilizing modENCODE datasets.</title>
        <authorList>
            <person name="Geib S.M."/>
            <person name="Calla B."/>
            <person name="Hall B."/>
            <person name="Hou S."/>
            <person name="Manoukis N.C."/>
        </authorList>
    </citation>
    <scope>NUCLEOTIDE SEQUENCE</scope>
    <source>
        <strain evidence="4">Punador</strain>
    </source>
</reference>
<evidence type="ECO:0000256" key="1">
    <source>
        <dbReference type="ARBA" id="ARBA00025733"/>
    </source>
</evidence>
<dbReference type="GO" id="GO:0005829">
    <property type="term" value="C:cytosol"/>
    <property type="evidence" value="ECO:0007669"/>
    <property type="project" value="TreeGrafter"/>
</dbReference>
<dbReference type="GO" id="GO:0051879">
    <property type="term" value="F:Hsp90 protein binding"/>
    <property type="evidence" value="ECO:0007669"/>
    <property type="project" value="InterPro"/>
</dbReference>
<dbReference type="PANTHER" id="PTHR22932:SF1">
    <property type="entry name" value="CO-CHAPERONE PROTEIN DAF-41"/>
    <property type="match status" value="1"/>
</dbReference>
<feature type="compositionally biased region" description="Basic and acidic residues" evidence="2">
    <location>
        <begin position="168"/>
        <end position="184"/>
    </location>
</feature>
<keyword evidence="5" id="KW-1185">Reference proteome</keyword>
<reference evidence="5" key="3">
    <citation type="submission" date="2025-05" db="UniProtKB">
        <authorList>
            <consortium name="RefSeq"/>
        </authorList>
    </citation>
    <scope>NUCLEOTIDE SEQUENCE [LARGE SCALE GENOMIC DNA]</scope>
</reference>
<reference evidence="6" key="2">
    <citation type="submission" date="2025-04" db="UniProtKB">
        <authorList>
            <consortium name="RefSeq"/>
        </authorList>
    </citation>
    <scope>IDENTIFICATION</scope>
    <source>
        <strain evidence="6">Punador</strain>
    </source>
</reference>
<dbReference type="EMBL" id="GAKP01000165">
    <property type="protein sequence ID" value="JAC58787.1"/>
    <property type="molecule type" value="Transcribed_RNA"/>
</dbReference>
<dbReference type="GO" id="GO:0006457">
    <property type="term" value="P:protein folding"/>
    <property type="evidence" value="ECO:0007669"/>
    <property type="project" value="TreeGrafter"/>
</dbReference>
<dbReference type="Proteomes" id="UP001652620">
    <property type="component" value="Chromosome 2"/>
</dbReference>
<accession>A0A034WWS9</accession>
<dbReference type="InterPro" id="IPR008978">
    <property type="entry name" value="HSP20-like_chaperone"/>
</dbReference>
<organism evidence="4">
    <name type="scientific">Bactrocera dorsalis</name>
    <name type="common">Oriental fruit fly</name>
    <name type="synonym">Dacus dorsalis</name>
    <dbReference type="NCBI Taxonomy" id="27457"/>
    <lineage>
        <taxon>Eukaryota</taxon>
        <taxon>Metazoa</taxon>
        <taxon>Ecdysozoa</taxon>
        <taxon>Arthropoda</taxon>
        <taxon>Hexapoda</taxon>
        <taxon>Insecta</taxon>
        <taxon>Pterygota</taxon>
        <taxon>Neoptera</taxon>
        <taxon>Endopterygota</taxon>
        <taxon>Diptera</taxon>
        <taxon>Brachycera</taxon>
        <taxon>Muscomorpha</taxon>
        <taxon>Tephritoidea</taxon>
        <taxon>Tephritidae</taxon>
        <taxon>Bactrocera</taxon>
        <taxon>Bactrocera</taxon>
    </lineage>
</organism>
<dbReference type="KEGG" id="bdr:105226070"/>
<comment type="similarity">
    <text evidence="1">Belongs to the p23/wos2 family.</text>
</comment>
<dbReference type="GO" id="GO:0051131">
    <property type="term" value="P:chaperone-mediated protein complex assembly"/>
    <property type="evidence" value="ECO:0007669"/>
    <property type="project" value="TreeGrafter"/>
</dbReference>
<feature type="domain" description="CS" evidence="3">
    <location>
        <begin position="7"/>
        <end position="96"/>
    </location>
</feature>
<dbReference type="OrthoDB" id="1564555at2759"/>
<dbReference type="PROSITE" id="PS51203">
    <property type="entry name" value="CS"/>
    <property type="match status" value="1"/>
</dbReference>
<dbReference type="Pfam" id="PF04969">
    <property type="entry name" value="CS"/>
    <property type="match status" value="1"/>
</dbReference>
<dbReference type="GO" id="GO:0051087">
    <property type="term" value="F:protein-folding chaperone binding"/>
    <property type="evidence" value="ECO:0007669"/>
    <property type="project" value="TreeGrafter"/>
</dbReference>
<evidence type="ECO:0000256" key="2">
    <source>
        <dbReference type="SAM" id="MobiDB-lite"/>
    </source>
</evidence>
<dbReference type="GeneID" id="105226070"/>
<dbReference type="GO" id="GO:0005634">
    <property type="term" value="C:nucleus"/>
    <property type="evidence" value="ECO:0007669"/>
    <property type="project" value="TreeGrafter"/>
</dbReference>
<dbReference type="Gene3D" id="2.60.40.790">
    <property type="match status" value="1"/>
</dbReference>
<dbReference type="OMA" id="IEHKVTD"/>
<sequence>MSETTGTVYPPVSWAQRNDLLYVIIDVECINIEHKVTENSFTFKGVNALDATKKYEVTLNFLHPVDPERVTSKNIGRCLEFTIYKKEAGPYWPSLTNDKIKLHFLKANFTKWKNESDEEDEGEPEPPFNNLFNSSWNKKFDDLGLEEDDSDDDIPSLTKNDEDSSDEDKEKGEEEKPAPDAENK</sequence>
<dbReference type="AlphaFoldDB" id="A0A034WWS9"/>
<dbReference type="CTD" id="41173"/>
<evidence type="ECO:0000259" key="3">
    <source>
        <dbReference type="PROSITE" id="PS51203"/>
    </source>
</evidence>
<dbReference type="SUPFAM" id="SSF49764">
    <property type="entry name" value="HSP20-like chaperones"/>
    <property type="match status" value="1"/>
</dbReference>
<dbReference type="InterPro" id="IPR045250">
    <property type="entry name" value="p23-like"/>
</dbReference>
<evidence type="ECO:0000313" key="6">
    <source>
        <dbReference type="RefSeq" id="XP_011203134.1"/>
    </source>
</evidence>
<dbReference type="PANTHER" id="PTHR22932">
    <property type="entry name" value="TELOMERASE-BINDING PROTEIN P23 HSP90 CO-CHAPERONE"/>
    <property type="match status" value="1"/>
</dbReference>
<gene>
    <name evidence="4" type="primary">YC17</name>
    <name evidence="6" type="synonym">LOC105226070</name>
</gene>
<dbReference type="CDD" id="cd06465">
    <property type="entry name" value="p23_hB-ind1_like"/>
    <property type="match status" value="1"/>
</dbReference>
<feature type="compositionally biased region" description="Acidic residues" evidence="2">
    <location>
        <begin position="143"/>
        <end position="154"/>
    </location>
</feature>
<feature type="region of interest" description="Disordered" evidence="2">
    <location>
        <begin position="115"/>
        <end position="184"/>
    </location>
</feature>
<protein>
    <submittedName>
        <fullName evidence="4 6">Uncharacterized protein CG16817</fullName>
    </submittedName>
</protein>
<name>A0A034WWS9_BACDO</name>
<evidence type="ECO:0000313" key="4">
    <source>
        <dbReference type="EMBL" id="JAC58787.1"/>
    </source>
</evidence>
<dbReference type="InterPro" id="IPR007052">
    <property type="entry name" value="CS_dom"/>
</dbReference>
<evidence type="ECO:0000313" key="5">
    <source>
        <dbReference type="Proteomes" id="UP001652620"/>
    </source>
</evidence>
<dbReference type="RefSeq" id="XP_011203134.1">
    <property type="nucleotide sequence ID" value="XM_011204832.3"/>
</dbReference>